<keyword evidence="3" id="KW-1185">Reference proteome</keyword>
<protein>
    <submittedName>
        <fullName evidence="2">Serine/threonine-protein phosphatase</fullName>
    </submittedName>
</protein>
<evidence type="ECO:0000313" key="2">
    <source>
        <dbReference type="EMBL" id="KRH92484.1"/>
    </source>
</evidence>
<gene>
    <name evidence="2" type="ORF">M153_54830003</name>
</gene>
<evidence type="ECO:0000313" key="3">
    <source>
        <dbReference type="Proteomes" id="UP000051530"/>
    </source>
</evidence>
<dbReference type="Gene3D" id="3.60.21.10">
    <property type="match status" value="1"/>
</dbReference>
<sequence length="177" mass="21045">EIKDEFFESKDKNQDLDTKKDKKRQFNQISLQMSHLLWSDPRPILNSIPSKRGLGHFYGLSECLEFLDQTESRIIIRAHEYRPRMRDIVHEQVQNIILDEKKYFEESQNHAVHAILNLLIEKILKICLNDFSSTFYSCFSLSYTCFSSVDYDNEVNEAVFLVISDKTLAYRWYKMES</sequence>
<comment type="caution">
    <text evidence="2">The sequence shown here is derived from an EMBL/GenBank/DDBJ whole genome shotgun (WGS) entry which is preliminary data.</text>
</comment>
<proteinExistence type="predicted"/>
<accession>A0A0R0LZG6</accession>
<dbReference type="EMBL" id="LGUB01000894">
    <property type="protein sequence ID" value="KRH92484.1"/>
    <property type="molecule type" value="Genomic_DNA"/>
</dbReference>
<dbReference type="VEuPathDB" id="MicrosporidiaDB:M153_54830003"/>
<reference evidence="2 3" key="1">
    <citation type="submission" date="2015-07" db="EMBL/GenBank/DDBJ databases">
        <title>The genome of Pseudoloma neurophilia, a relevant intracellular parasite of the zebrafish.</title>
        <authorList>
            <person name="Ndikumana S."/>
            <person name="Pelin A."/>
            <person name="Sanders J."/>
            <person name="Corradi N."/>
        </authorList>
    </citation>
    <scope>NUCLEOTIDE SEQUENCE [LARGE SCALE GENOMIC DNA]</scope>
    <source>
        <strain evidence="2 3">MK1</strain>
    </source>
</reference>
<dbReference type="InterPro" id="IPR029052">
    <property type="entry name" value="Metallo-depent_PP-like"/>
</dbReference>
<dbReference type="SUPFAM" id="SSF56300">
    <property type="entry name" value="Metallo-dependent phosphatases"/>
    <property type="match status" value="1"/>
</dbReference>
<organism evidence="2 3">
    <name type="scientific">Pseudoloma neurophilia</name>
    <dbReference type="NCBI Taxonomy" id="146866"/>
    <lineage>
        <taxon>Eukaryota</taxon>
        <taxon>Fungi</taxon>
        <taxon>Fungi incertae sedis</taxon>
        <taxon>Microsporidia</taxon>
        <taxon>Pseudoloma</taxon>
    </lineage>
</organism>
<feature type="region of interest" description="Disordered" evidence="1">
    <location>
        <begin position="1"/>
        <end position="21"/>
    </location>
</feature>
<feature type="non-terminal residue" evidence="2">
    <location>
        <position position="1"/>
    </location>
</feature>
<evidence type="ECO:0000256" key="1">
    <source>
        <dbReference type="SAM" id="MobiDB-lite"/>
    </source>
</evidence>
<name>A0A0R0LZG6_9MICR</name>
<dbReference type="AlphaFoldDB" id="A0A0R0LZG6"/>
<feature type="compositionally biased region" description="Basic and acidic residues" evidence="1">
    <location>
        <begin position="1"/>
        <end position="20"/>
    </location>
</feature>
<dbReference type="Proteomes" id="UP000051530">
    <property type="component" value="Unassembled WGS sequence"/>
</dbReference>